<dbReference type="Proteomes" id="UP000034236">
    <property type="component" value="Unassembled WGS sequence"/>
</dbReference>
<evidence type="ECO:0000313" key="7">
    <source>
        <dbReference type="EMBL" id="KKS03734.1"/>
    </source>
</evidence>
<comment type="caution">
    <text evidence="7">The sequence shown here is derived from an EMBL/GenBank/DDBJ whole genome shotgun (WGS) entry which is preliminary data.</text>
</comment>
<proteinExistence type="predicted"/>
<name>A0A0G0VS85_9BACT</name>
<protein>
    <submittedName>
        <fullName evidence="7">Inner-membrane translocator</fullName>
    </submittedName>
</protein>
<organism evidence="7 8">
    <name type="scientific">Candidatus Nomurabacteria bacterium GW2011_GWA2_41_25</name>
    <dbReference type="NCBI Taxonomy" id="1618736"/>
    <lineage>
        <taxon>Bacteria</taxon>
        <taxon>Candidatus Nomuraibacteriota</taxon>
    </lineage>
</organism>
<dbReference type="PANTHER" id="PTHR30482:SF20">
    <property type="entry name" value="HIGH-AFFINITY BRANCHED-CHAIN AMINO ACID TRANSPORT SYSTEM PERMEASE PROTEIN LIVM"/>
    <property type="match status" value="1"/>
</dbReference>
<dbReference type="GO" id="GO:0015658">
    <property type="term" value="F:branched-chain amino acid transmembrane transporter activity"/>
    <property type="evidence" value="ECO:0007669"/>
    <property type="project" value="InterPro"/>
</dbReference>
<accession>A0A0G0VS85</accession>
<dbReference type="Pfam" id="PF02653">
    <property type="entry name" value="BPD_transp_2"/>
    <property type="match status" value="1"/>
</dbReference>
<feature type="transmembrane region" description="Helical" evidence="6">
    <location>
        <begin position="57"/>
        <end position="79"/>
    </location>
</feature>
<feature type="transmembrane region" description="Helical" evidence="6">
    <location>
        <begin position="236"/>
        <end position="252"/>
    </location>
</feature>
<keyword evidence="2" id="KW-1003">Cell membrane</keyword>
<dbReference type="InterPro" id="IPR043428">
    <property type="entry name" value="LivM-like"/>
</dbReference>
<evidence type="ECO:0000256" key="6">
    <source>
        <dbReference type="SAM" id="Phobius"/>
    </source>
</evidence>
<keyword evidence="5 6" id="KW-0472">Membrane</keyword>
<comment type="subcellular location">
    <subcellularLocation>
        <location evidence="1">Cell membrane</location>
        <topology evidence="1">Multi-pass membrane protein</topology>
    </subcellularLocation>
</comment>
<dbReference type="CDD" id="cd06581">
    <property type="entry name" value="TM_PBP1_LivM_like"/>
    <property type="match status" value="1"/>
</dbReference>
<evidence type="ECO:0000256" key="1">
    <source>
        <dbReference type="ARBA" id="ARBA00004651"/>
    </source>
</evidence>
<dbReference type="GO" id="GO:0005886">
    <property type="term" value="C:plasma membrane"/>
    <property type="evidence" value="ECO:0007669"/>
    <property type="project" value="UniProtKB-SubCell"/>
</dbReference>
<feature type="transmembrane region" description="Helical" evidence="6">
    <location>
        <begin position="122"/>
        <end position="152"/>
    </location>
</feature>
<dbReference type="EMBL" id="LCBE01000017">
    <property type="protein sequence ID" value="KKS03734.1"/>
    <property type="molecule type" value="Genomic_DNA"/>
</dbReference>
<dbReference type="AlphaFoldDB" id="A0A0G0VS85"/>
<evidence type="ECO:0000256" key="3">
    <source>
        <dbReference type="ARBA" id="ARBA00022692"/>
    </source>
</evidence>
<gene>
    <name evidence="7" type="ORF">UU58_C0017G0011</name>
</gene>
<keyword evidence="4 6" id="KW-1133">Transmembrane helix</keyword>
<evidence type="ECO:0000313" key="8">
    <source>
        <dbReference type="Proteomes" id="UP000034236"/>
    </source>
</evidence>
<reference evidence="7 8" key="1">
    <citation type="journal article" date="2015" name="Nature">
        <title>rRNA introns, odd ribosomes, and small enigmatic genomes across a large radiation of phyla.</title>
        <authorList>
            <person name="Brown C.T."/>
            <person name="Hug L.A."/>
            <person name="Thomas B.C."/>
            <person name="Sharon I."/>
            <person name="Castelle C.J."/>
            <person name="Singh A."/>
            <person name="Wilkins M.J."/>
            <person name="Williams K.H."/>
            <person name="Banfield J.F."/>
        </authorList>
    </citation>
    <scope>NUCLEOTIDE SEQUENCE [LARGE SCALE GENOMIC DNA]</scope>
</reference>
<keyword evidence="3 6" id="KW-0812">Transmembrane</keyword>
<feature type="transmembrane region" description="Helical" evidence="6">
    <location>
        <begin position="31"/>
        <end position="51"/>
    </location>
</feature>
<evidence type="ECO:0000256" key="4">
    <source>
        <dbReference type="ARBA" id="ARBA00022989"/>
    </source>
</evidence>
<evidence type="ECO:0000256" key="2">
    <source>
        <dbReference type="ARBA" id="ARBA00022475"/>
    </source>
</evidence>
<feature type="transmembrane region" description="Helical" evidence="6">
    <location>
        <begin position="212"/>
        <end position="229"/>
    </location>
</feature>
<evidence type="ECO:0000256" key="5">
    <source>
        <dbReference type="ARBA" id="ARBA00023136"/>
    </source>
</evidence>
<feature type="transmembrane region" description="Helical" evidence="6">
    <location>
        <begin position="6"/>
        <end position="24"/>
    </location>
</feature>
<feature type="transmembrane region" description="Helical" evidence="6">
    <location>
        <begin position="258"/>
        <end position="277"/>
    </location>
</feature>
<sequence>MEYIFHILILLSIYGILALAQNLVMGGTGLLTIAGAAFYGIGAYVAAILATKFGWSIMAILLIAPIIAGLIAFLVGASFARFRDDYFMLATLGFLMIFNTVAKNWETFTNGSFGIAGIPKPYILGFTLDMPMTFVVLAIFILIIVVTVSYLISRSSFGRALNAIREDEDALQIFGYQTSRYKLMIFTIGAAFSALGGVLFASYITFVDPNLFTVNESILLWAMVILGGIGRNRGALIGALFLVIIPEILRFIGFPTEFAGLMRQCIYGLLLVLLMLYQPRGILGTYKL</sequence>
<dbReference type="PANTHER" id="PTHR30482">
    <property type="entry name" value="HIGH-AFFINITY BRANCHED-CHAIN AMINO ACID TRANSPORT SYSTEM PERMEASE"/>
    <property type="match status" value="1"/>
</dbReference>
<dbReference type="InterPro" id="IPR001851">
    <property type="entry name" value="ABC_transp_permease"/>
</dbReference>
<feature type="transmembrane region" description="Helical" evidence="6">
    <location>
        <begin position="183"/>
        <end position="206"/>
    </location>
</feature>